<feature type="transmembrane region" description="Helical" evidence="7">
    <location>
        <begin position="114"/>
        <end position="135"/>
    </location>
</feature>
<dbReference type="InterPro" id="IPR007140">
    <property type="entry name" value="DUF350"/>
</dbReference>
<evidence type="ECO:0008006" key="10">
    <source>
        <dbReference type="Google" id="ProtNLM"/>
    </source>
</evidence>
<feature type="transmembrane region" description="Helical" evidence="7">
    <location>
        <begin position="48"/>
        <end position="69"/>
    </location>
</feature>
<gene>
    <name evidence="8" type="ORF">PbB2_00624</name>
</gene>
<evidence type="ECO:0000256" key="5">
    <source>
        <dbReference type="ARBA" id="ARBA00022989"/>
    </source>
</evidence>
<keyword evidence="6 7" id="KW-0472">Membrane</keyword>
<feature type="transmembrane region" description="Helical" evidence="7">
    <location>
        <begin position="15"/>
        <end position="36"/>
    </location>
</feature>
<evidence type="ECO:0000256" key="1">
    <source>
        <dbReference type="ARBA" id="ARBA00004651"/>
    </source>
</evidence>
<evidence type="ECO:0000313" key="9">
    <source>
        <dbReference type="Proteomes" id="UP000245086"/>
    </source>
</evidence>
<reference evidence="8 9" key="1">
    <citation type="journal article" date="2018" name="Genome Announc.">
        <title>Draft Genome Sequence of "Candidatus Phycosocius bacilliformis," an Alphaproteobacterial Ectosymbiont of the Hydrocarbon-Producing Green Alga Botryococcus braunii.</title>
        <authorList>
            <person name="Tanabe Y."/>
            <person name="Yamaguchi H."/>
            <person name="Watanabe M.M."/>
        </authorList>
    </citation>
    <scope>NUCLEOTIDE SEQUENCE [LARGE SCALE GENOMIC DNA]</scope>
    <source>
        <strain evidence="8 9">BOTRYCO-2</strain>
    </source>
</reference>
<comment type="subcellular location">
    <subcellularLocation>
        <location evidence="1">Cell membrane</location>
        <topology evidence="1">Multi-pass membrane protein</topology>
    </subcellularLocation>
</comment>
<keyword evidence="4 7" id="KW-0812">Transmembrane</keyword>
<accession>A0A2P2E7D1</accession>
<comment type="caution">
    <text evidence="8">The sequence shown here is derived from an EMBL/GenBank/DDBJ whole genome shotgun (WGS) entry which is preliminary data.</text>
</comment>
<dbReference type="RefSeq" id="WP_108983799.1">
    <property type="nucleotide sequence ID" value="NZ_BFBR01000001.1"/>
</dbReference>
<dbReference type="AlphaFoldDB" id="A0A2P2E7D1"/>
<evidence type="ECO:0000256" key="4">
    <source>
        <dbReference type="ARBA" id="ARBA00022692"/>
    </source>
</evidence>
<dbReference type="EMBL" id="BFBR01000001">
    <property type="protein sequence ID" value="GBF56967.1"/>
    <property type="molecule type" value="Genomic_DNA"/>
</dbReference>
<proteinExistence type="inferred from homology"/>
<sequence>MDPSLQAFVTGLPNFLLQGGVALAIWVFGVLLYMAITPHREVDLVRAGNSAAGLSLGGAAVGIAIPIAATLATSHALLDLLIWGVTALVLQLVMFRLVDLVVRDLSKRIENGEIAAAAVLVGVKIGAALLTASALNG</sequence>
<dbReference type="PANTHER" id="PTHR40043">
    <property type="entry name" value="UPF0719 INNER MEMBRANE PROTEIN YJFL"/>
    <property type="match status" value="1"/>
</dbReference>
<dbReference type="GO" id="GO:0005886">
    <property type="term" value="C:plasma membrane"/>
    <property type="evidence" value="ECO:0007669"/>
    <property type="project" value="UniProtKB-SubCell"/>
</dbReference>
<comment type="similarity">
    <text evidence="2">Belongs to the UPF0719 family.</text>
</comment>
<name>A0A2P2E7D1_9PROT</name>
<evidence type="ECO:0000313" key="8">
    <source>
        <dbReference type="EMBL" id="GBF56967.1"/>
    </source>
</evidence>
<dbReference type="Pfam" id="PF03994">
    <property type="entry name" value="DUF350"/>
    <property type="match status" value="1"/>
</dbReference>
<dbReference type="OrthoDB" id="5395971at2"/>
<keyword evidence="5 7" id="KW-1133">Transmembrane helix</keyword>
<evidence type="ECO:0000256" key="6">
    <source>
        <dbReference type="ARBA" id="ARBA00023136"/>
    </source>
</evidence>
<organism evidence="8 9">
    <name type="scientific">Candidatus Phycosocius bacilliformis</name>
    <dbReference type="NCBI Taxonomy" id="1445552"/>
    <lineage>
        <taxon>Bacteria</taxon>
        <taxon>Pseudomonadati</taxon>
        <taxon>Pseudomonadota</taxon>
        <taxon>Alphaproteobacteria</taxon>
        <taxon>Caulobacterales</taxon>
        <taxon>Caulobacterales incertae sedis</taxon>
        <taxon>Candidatus Phycosocius</taxon>
    </lineage>
</organism>
<evidence type="ECO:0000256" key="3">
    <source>
        <dbReference type="ARBA" id="ARBA00022475"/>
    </source>
</evidence>
<feature type="transmembrane region" description="Helical" evidence="7">
    <location>
        <begin position="81"/>
        <end position="102"/>
    </location>
</feature>
<protein>
    <recommendedName>
        <fullName evidence="10">DUF350 domain-containing protein</fullName>
    </recommendedName>
</protein>
<dbReference type="PANTHER" id="PTHR40043:SF1">
    <property type="entry name" value="UPF0719 INNER MEMBRANE PROTEIN YJFL"/>
    <property type="match status" value="1"/>
</dbReference>
<keyword evidence="9" id="KW-1185">Reference proteome</keyword>
<keyword evidence="3" id="KW-1003">Cell membrane</keyword>
<evidence type="ECO:0000256" key="2">
    <source>
        <dbReference type="ARBA" id="ARBA00005779"/>
    </source>
</evidence>
<dbReference type="Proteomes" id="UP000245086">
    <property type="component" value="Unassembled WGS sequence"/>
</dbReference>
<evidence type="ECO:0000256" key="7">
    <source>
        <dbReference type="SAM" id="Phobius"/>
    </source>
</evidence>